<dbReference type="Proteomes" id="UP000076268">
    <property type="component" value="Unassembled WGS sequence"/>
</dbReference>
<comment type="caution">
    <text evidence="1">The sequence shown here is derived from an EMBL/GenBank/DDBJ whole genome shotgun (WGS) entry which is preliminary data.</text>
</comment>
<proteinExistence type="predicted"/>
<dbReference type="EMBL" id="LSGP01000017">
    <property type="protein sequence ID" value="KYZ76252.1"/>
    <property type="molecule type" value="Genomic_DNA"/>
</dbReference>
<evidence type="ECO:0000313" key="2">
    <source>
        <dbReference type="Proteomes" id="UP000076268"/>
    </source>
</evidence>
<sequence>MKDSVILVPPQIMSAMTEIWDAKQIDPGQYQAVLAEAERREDSDTVQWLRNNYREPRSDLRQITSNLFWRRAINSVFTSKQRR</sequence>
<keyword evidence="2" id="KW-1185">Reference proteome</keyword>
<protein>
    <submittedName>
        <fullName evidence="1">Uncharacterized protein</fullName>
    </submittedName>
</protein>
<accession>A0A154BQM6</accession>
<dbReference type="AlphaFoldDB" id="A0A154BQM6"/>
<evidence type="ECO:0000313" key="1">
    <source>
        <dbReference type="EMBL" id="KYZ76252.1"/>
    </source>
</evidence>
<reference evidence="1 2" key="1">
    <citation type="submission" date="2016-02" db="EMBL/GenBank/DDBJ databases">
        <title>Anaerosporomusa subterraneum gen. nov., sp. nov., a spore-forming obligate anaerobe isolated from saprolite.</title>
        <authorList>
            <person name="Choi J.K."/>
            <person name="Shah M."/>
            <person name="Yee N."/>
        </authorList>
    </citation>
    <scope>NUCLEOTIDE SEQUENCE [LARGE SCALE GENOMIC DNA]</scope>
    <source>
        <strain evidence="1 2">RU4</strain>
    </source>
</reference>
<organism evidence="1 2">
    <name type="scientific">Anaerosporomusa subterranea</name>
    <dbReference type="NCBI Taxonomy" id="1794912"/>
    <lineage>
        <taxon>Bacteria</taxon>
        <taxon>Bacillati</taxon>
        <taxon>Bacillota</taxon>
        <taxon>Negativicutes</taxon>
        <taxon>Acetonemataceae</taxon>
        <taxon>Anaerosporomusa</taxon>
    </lineage>
</organism>
<name>A0A154BQM6_ANASB</name>
<gene>
    <name evidence="1" type="ORF">AXX12_07375</name>
</gene>
<dbReference type="RefSeq" id="WP_066241380.1">
    <property type="nucleotide sequence ID" value="NZ_LSGP01000017.1"/>
</dbReference>